<dbReference type="OrthoDB" id="251770at2759"/>
<dbReference type="Proteomes" id="UP000799538">
    <property type="component" value="Unassembled WGS sequence"/>
</dbReference>
<protein>
    <recommendedName>
        <fullName evidence="3">BRCT domain-containing protein</fullName>
    </recommendedName>
</protein>
<dbReference type="PANTHER" id="PTHR13561:SF20">
    <property type="entry name" value="DNA TOPOISOMERASE 2-BINDING PROTEIN 1"/>
    <property type="match status" value="1"/>
</dbReference>
<evidence type="ECO:0000256" key="2">
    <source>
        <dbReference type="SAM" id="MobiDB-lite"/>
    </source>
</evidence>
<dbReference type="InterPro" id="IPR036420">
    <property type="entry name" value="BRCT_dom_sf"/>
</dbReference>
<evidence type="ECO:0000313" key="4">
    <source>
        <dbReference type="EMBL" id="KAF2225723.1"/>
    </source>
</evidence>
<feature type="domain" description="BRCT" evidence="3">
    <location>
        <begin position="407"/>
        <end position="496"/>
    </location>
</feature>
<dbReference type="PROSITE" id="PS50172">
    <property type="entry name" value="BRCT"/>
    <property type="match status" value="4"/>
</dbReference>
<dbReference type="InterPro" id="IPR059215">
    <property type="entry name" value="BRCT2_TopBP1-like"/>
</dbReference>
<dbReference type="InterPro" id="IPR001357">
    <property type="entry name" value="BRCT_dom"/>
</dbReference>
<feature type="compositionally biased region" description="Basic and acidic residues" evidence="2">
    <location>
        <begin position="515"/>
        <end position="538"/>
    </location>
</feature>
<dbReference type="SMART" id="SM00292">
    <property type="entry name" value="BRCT"/>
    <property type="match status" value="4"/>
</dbReference>
<proteinExistence type="predicted"/>
<feature type="domain" description="BRCT" evidence="3">
    <location>
        <begin position="301"/>
        <end position="400"/>
    </location>
</feature>
<dbReference type="EMBL" id="ML992503">
    <property type="protein sequence ID" value="KAF2225723.1"/>
    <property type="molecule type" value="Genomic_DNA"/>
</dbReference>
<evidence type="ECO:0000313" key="5">
    <source>
        <dbReference type="Proteomes" id="UP000799538"/>
    </source>
</evidence>
<feature type="compositionally biased region" description="Polar residues" evidence="2">
    <location>
        <begin position="233"/>
        <end position="243"/>
    </location>
</feature>
<dbReference type="AlphaFoldDB" id="A0A6A6GJZ7"/>
<reference evidence="5" key="1">
    <citation type="journal article" date="2020" name="Stud. Mycol.">
        <title>101 Dothideomycetes genomes: A test case for predicting lifestyles and emergence of pathogens.</title>
        <authorList>
            <person name="Haridas S."/>
            <person name="Albert R."/>
            <person name="Binder M."/>
            <person name="Bloem J."/>
            <person name="LaButti K."/>
            <person name="Salamov A."/>
            <person name="Andreopoulos B."/>
            <person name="Baker S."/>
            <person name="Barry K."/>
            <person name="Bills G."/>
            <person name="Bluhm B."/>
            <person name="Cannon C."/>
            <person name="Castanera R."/>
            <person name="Culley D."/>
            <person name="Daum C."/>
            <person name="Ezra D."/>
            <person name="Gonzalez J."/>
            <person name="Henrissat B."/>
            <person name="Kuo A."/>
            <person name="Liang C."/>
            <person name="Lipzen A."/>
            <person name="Lutzoni F."/>
            <person name="Magnuson J."/>
            <person name="Mondo S."/>
            <person name="Nolan M."/>
            <person name="Ohm R."/>
            <person name="Pangilinan J."/>
            <person name="Park H.-J."/>
            <person name="Ramirez L."/>
            <person name="Alfaro M."/>
            <person name="Sun H."/>
            <person name="Tritt A."/>
            <person name="Yoshinaga Y."/>
            <person name="Zwiers L.-H."/>
            <person name="Turgeon B."/>
            <person name="Goodwin S."/>
            <person name="Spatafora J."/>
            <person name="Crous P."/>
            <person name="Grigoriev I."/>
        </authorList>
    </citation>
    <scope>NUCLEOTIDE SEQUENCE [LARGE SCALE GENOMIC DNA]</scope>
    <source>
        <strain evidence="5">CECT 20119</strain>
    </source>
</reference>
<dbReference type="PANTHER" id="PTHR13561">
    <property type="entry name" value="DNA REPLICATION REGULATOR DPB11-RELATED"/>
    <property type="match status" value="1"/>
</dbReference>
<evidence type="ECO:0000256" key="1">
    <source>
        <dbReference type="ARBA" id="ARBA00022737"/>
    </source>
</evidence>
<feature type="region of interest" description="Disordered" evidence="2">
    <location>
        <begin position="512"/>
        <end position="604"/>
    </location>
</feature>
<evidence type="ECO:0000259" key="3">
    <source>
        <dbReference type="PROSITE" id="PS50172"/>
    </source>
</evidence>
<keyword evidence="5" id="KW-1185">Reference proteome</keyword>
<dbReference type="GO" id="GO:0006270">
    <property type="term" value="P:DNA replication initiation"/>
    <property type="evidence" value="ECO:0007669"/>
    <property type="project" value="TreeGrafter"/>
</dbReference>
<feature type="region of interest" description="Disordered" evidence="2">
    <location>
        <begin position="197"/>
        <end position="299"/>
    </location>
</feature>
<gene>
    <name evidence="4" type="ORF">BDZ85DRAFT_257964</name>
</gene>
<dbReference type="Pfam" id="PF12738">
    <property type="entry name" value="PTCB-BRCT"/>
    <property type="match status" value="2"/>
</dbReference>
<dbReference type="SUPFAM" id="SSF52113">
    <property type="entry name" value="BRCT domain"/>
    <property type="match status" value="3"/>
</dbReference>
<organism evidence="4 5">
    <name type="scientific">Elsinoe ampelina</name>
    <dbReference type="NCBI Taxonomy" id="302913"/>
    <lineage>
        <taxon>Eukaryota</taxon>
        <taxon>Fungi</taxon>
        <taxon>Dikarya</taxon>
        <taxon>Ascomycota</taxon>
        <taxon>Pezizomycotina</taxon>
        <taxon>Dothideomycetes</taxon>
        <taxon>Dothideomycetidae</taxon>
        <taxon>Myriangiales</taxon>
        <taxon>Elsinoaceae</taxon>
        <taxon>Elsinoe</taxon>
    </lineage>
</organism>
<feature type="domain" description="BRCT" evidence="3">
    <location>
        <begin position="100"/>
        <end position="189"/>
    </location>
</feature>
<dbReference type="GO" id="GO:0033314">
    <property type="term" value="P:mitotic DNA replication checkpoint signaling"/>
    <property type="evidence" value="ECO:0007669"/>
    <property type="project" value="TreeGrafter"/>
</dbReference>
<name>A0A6A6GJZ7_9PEZI</name>
<feature type="compositionally biased region" description="Basic and acidic residues" evidence="2">
    <location>
        <begin position="201"/>
        <end position="216"/>
    </location>
</feature>
<dbReference type="GO" id="GO:0007095">
    <property type="term" value="P:mitotic G2 DNA damage checkpoint signaling"/>
    <property type="evidence" value="ECO:0007669"/>
    <property type="project" value="TreeGrafter"/>
</dbReference>
<feature type="domain" description="BRCT" evidence="3">
    <location>
        <begin position="5"/>
        <end position="79"/>
    </location>
</feature>
<dbReference type="CDD" id="cd00027">
    <property type="entry name" value="BRCT"/>
    <property type="match status" value="1"/>
</dbReference>
<accession>A0A6A6GJZ7</accession>
<feature type="compositionally biased region" description="Polar residues" evidence="2">
    <location>
        <begin position="666"/>
        <end position="677"/>
    </location>
</feature>
<sequence length="782" mass="87142">MVDGEGHKPLDGVVICGTSLGQEIRSAIGPLGAELGAIHKLDLTSDVTHLLCASVASEKYRHVARHRPDIHVLQPEWLFAIRDAWIEGGDVDVTGITRRYRLPTFEGLNICVTGFNDVKQRQWLQATTSNNGAKYHGDLTKEVSHLVAAKPEGAKYERAKVWGIKVVSLKWFERSVERGMILDESCFDPFIPVEQQGKGSFEPRVRKSESGKRLKAEDDDTQNSRRKMRRTASTRLNSQSQTLWADLSVNEDSRPPPLDEPWTQSVDRGKDLQQTVETQPIEESDNRSRPSLPRNESSEKLNRGLFSGWICKAHGYDATKGTIAKLKHYLSENGAEIADSIEELGQSDVPCKALILPAEWAADQTKSIPTVSNDVKLLTEWWVERCIVHKKALDPDKDVLSNAFIDLPKDIFKDIIISTSGMGHDVRYIAALVKAAGGGYLEATDRRTTVLIHNISKDDLEKPVYCAERNIDVVRPQWLFESLRTREVQPVYPHYLPSSVCDAINAIREGRRRGKSDGELVQTKKADGELEHVRETRKPQVPRLSGFKRQSRTPALALAKPAPPPALKMQSSRRPTPLGEISQNSQDRSKSQHTPDVIEDEPPAMQDAEPAILNDIQDKENSPDIPQLDGQFDEMDKQCKGSPLKDIGRSMPPEASEFVSNFLARRQNSGSLPQEQATGKAKRKLGRAASGSTTTSFVKPTASPFIEDESSMPSIQEPPMPSQQITYEAPGAAEHRRIMSRRMGTNFDEEGGKRVQNLGVVRDADSTKAVGQRVRGRHRDVR</sequence>
<feature type="region of interest" description="Disordered" evidence="2">
    <location>
        <begin position="616"/>
        <end position="723"/>
    </location>
</feature>
<keyword evidence="1" id="KW-0677">Repeat</keyword>
<dbReference type="Gene3D" id="3.40.50.10190">
    <property type="entry name" value="BRCT domain"/>
    <property type="match status" value="4"/>
</dbReference>
<feature type="compositionally biased region" description="Polar residues" evidence="2">
    <location>
        <begin position="262"/>
        <end position="278"/>
    </location>
</feature>
<dbReference type="CDD" id="cd17731">
    <property type="entry name" value="BRCT_TopBP1_rpt2_like"/>
    <property type="match status" value="1"/>
</dbReference>